<dbReference type="RefSeq" id="WP_208499094.1">
    <property type="nucleotide sequence ID" value="NZ_JAGFNP010000015.1"/>
</dbReference>
<dbReference type="PROSITE" id="PS51192">
    <property type="entry name" value="HELICASE_ATP_BIND_1"/>
    <property type="match status" value="1"/>
</dbReference>
<dbReference type="InterPro" id="IPR027417">
    <property type="entry name" value="P-loop_NTPase"/>
</dbReference>
<dbReference type="Proteomes" id="UP000681341">
    <property type="component" value="Unassembled WGS sequence"/>
</dbReference>
<dbReference type="InterPro" id="IPR001650">
    <property type="entry name" value="Helicase_C-like"/>
</dbReference>
<keyword evidence="6" id="KW-1185">Reference proteome</keyword>
<name>A0ABS3U9L7_9ACTN</name>
<dbReference type="InterPro" id="IPR018973">
    <property type="entry name" value="MZB"/>
</dbReference>
<keyword evidence="5" id="KW-0347">Helicase</keyword>
<dbReference type="PANTHER" id="PTHR47957">
    <property type="entry name" value="ATP-DEPENDENT HELICASE HRQ1"/>
    <property type="match status" value="1"/>
</dbReference>
<dbReference type="InterPro" id="IPR011545">
    <property type="entry name" value="DEAD/DEAH_box_helicase_dom"/>
</dbReference>
<comment type="caution">
    <text evidence="5">The sequence shown here is derived from an EMBL/GenBank/DDBJ whole genome shotgun (WGS) entry which is preliminary data.</text>
</comment>
<sequence>MRDQVVEYLATTYGMTGESARELEKFLTDPEDGIVKGPFLRLRTPFRPAVPGWESALDWFPEGFTPHRHQANSWARLSSKHHEPQPTIVTTGTGSGKTESFLIPILDHCRRHADSSNSGVKAVFLYPMNALAADQAKRLNELLTSDPRLSGVTAGLYIGDKAEVTYERILTDRRHIQATPPDILITNYKMLDMILQRPIDSALFGPRQLTYIVVDEFHTYDGAQGTDVAMLLRRLNAAVGDRAVCPVATSATLASGEGASDLIREVAEDVFGVPFAPDSVITEDRLESREFIEEPDDDELFNVPSPDEFMALSGDPVDDPAALAELAELVCGKSELTPTELGAKLKRHPLTRVLLDVFADGQVRDLDAVFAAFHRRLVLDSWRSVFRTDPGLASEALARYLALLSVARDPDFPRRPLLKVETHLWLKAIHRVLRRVSHAPRFHWDSDDSLREALVLPAIACRHCGRSGWMALSPEQDPEDLKTDITNIYRATVRKKTKSRLRALITATQAECDAVTADEPHLRALDFAHLRPIDPSVDKAIDAPRPADADRPEGASDAIPVWINLESDAAAREDRCPACNRDNGIRFIGTGAVTLASVVVTELFTRSLEPDLESRKTLAFSDSVQDAAHRAGFLSSRSHSFSLRSHLAKQLPDDAPLGLDEVAAAAIEALPDLKELSAVVPVELHDQPEVKRLLEGTSAGTPAAWRLIADRLAFDTFLEFGLRSRLGRTLETTRTAAAEVSLPDPGLLAGIARDALLTCRGDMPLELPTPELFFEHLRGLLERLRGSGAIKHRWLDQWIGSAGVKQWTIWGGRAPGMPAFPDSISRPEFGLSDEYQKKSFTPLGRKGTWYADWTRRTLGLAEPVAAQYLPRLLGALADSGVIAARTVPGTGTRVFGFTPGHITVTGLSTAAAAESIVACDACDHRLTVVPERRDSWADTHCPRWQCRGRLRPRPAEREDFYRRIYRDKEVFRVLAVDHTGVLTREQRERVEREFQGDGFDDPNVLSATSTLELGIDIGDLSAVILAGLPPAPAGYAQRSGRAGRSTGNALTVTIADRRPRDRHFFADPSLMLDAAISPPGAYLSAVEILKRQYTAFLLDKVGRGELPDVGELPGRASALFGDTGWLTRFAKAALAASHLAGPEFLDLFGDKLSERVAAELRDWFGPGLEKRLECAALDWEERLSHLRDRIKQIDAAAAELTDPDGEDKGELRQLRAEAGGIRRRLGEIGRTPAHNALVELGLLPNYALIDAATVLEATLASIDETSEGDKKYESELREYPRPARQALTEIAPGNTFYARGYQHEIRGLDIGSRTNPAWEEWRICAGCGHARTHDAADLSPCERCGTAMNDNGVLYKVLKPTRTWADDRADDAHISDARDDRLNVYYNTCDTVDIAHVSTGWRHRNAAFGADYAPDALVRRFNLGLLRPDRRASTVFAGKETDVNWFWVCPDCGGTGTDDDPGSKHDALYSPRGGDASREHHRQWCRNRTPNTGHEPIILAHELQTEALRILVPVLTFHQAEKLASFQAALKLGVAAVYKGDPAHLATVTARMPDTGTGDIRNFVVLFDQLPSGTGYLDRLSQPEALHAVLTAARERLDACTCNEHRACHRCLLAYTPQNDYEHVSRGLAVEMLAELLDDWGTEPVSGVHDISLLRLTESELEQRFLDKLRRYADKTEGVRLIDQHKDEAELLITDAEDRPARWKVRLQKRIEGTIPDAEFTRLDAESEIVAFYLDGYAFHASAEHNRLADDAYKRSTLHAHGYRVFAATWDDVETWLDPDAKSPWPPYAPDAHRAANDALRRLGGAPGDLVRSHAWGNPLDLLMSYLKDPDAERWARRAAATVMGMAAKAKQQTMTTSAGVVGAVTAAVSGRDLPAPEAGRIAVLSAVDGNGLPMTICLDARSPERQPLTAIAVLDDSAGAIRDTDAHKRRWKSWLYWSNLLQFLPAQGGDGVQETTSGLREFDPFVLAVCEGTGLLAAYAAAPPIDLGDGHTSAEGRDRVSSSRLSASGVDSSYQWPGVELSLVSDARCHQLALDLQAAGAPAPEIGADYVDGYTAELVWPRAKVAVISTDDPDDEAEALAAYRGAGWVAEPSAGWTAAALLETLRQRTEL</sequence>
<organism evidence="5 6">
    <name type="scientific">Glycomyces niveus</name>
    <dbReference type="NCBI Taxonomy" id="2820287"/>
    <lineage>
        <taxon>Bacteria</taxon>
        <taxon>Bacillati</taxon>
        <taxon>Actinomycetota</taxon>
        <taxon>Actinomycetes</taxon>
        <taxon>Glycomycetales</taxon>
        <taxon>Glycomycetaceae</taxon>
        <taxon>Glycomyces</taxon>
    </lineage>
</organism>
<dbReference type="SMART" id="SM00487">
    <property type="entry name" value="DEXDc"/>
    <property type="match status" value="1"/>
</dbReference>
<keyword evidence="1" id="KW-0547">Nucleotide-binding</keyword>
<dbReference type="Pfam" id="PF00271">
    <property type="entry name" value="Helicase_C"/>
    <property type="match status" value="1"/>
</dbReference>
<keyword evidence="5" id="KW-0378">Hydrolase</keyword>
<evidence type="ECO:0000259" key="3">
    <source>
        <dbReference type="PROSITE" id="PS51192"/>
    </source>
</evidence>
<dbReference type="PROSITE" id="PS51194">
    <property type="entry name" value="HELICASE_CTER"/>
    <property type="match status" value="1"/>
</dbReference>
<dbReference type="SUPFAM" id="SSF52540">
    <property type="entry name" value="P-loop containing nucleoside triphosphate hydrolases"/>
    <property type="match status" value="2"/>
</dbReference>
<protein>
    <submittedName>
        <fullName evidence="5">DEAD/DEAH box helicase</fullName>
    </submittedName>
</protein>
<dbReference type="Pfam" id="PF09369">
    <property type="entry name" value="MZB"/>
    <property type="match status" value="1"/>
</dbReference>
<accession>A0ABS3U9L7</accession>
<reference evidence="5 6" key="1">
    <citation type="submission" date="2021-03" db="EMBL/GenBank/DDBJ databases">
        <title>Glycomyces sp. nov., a novel actinomycete isolated from soil.</title>
        <authorList>
            <person name="Yang X."/>
            <person name="Xu X."/>
        </authorList>
    </citation>
    <scope>NUCLEOTIDE SEQUENCE [LARGE SCALE GENOMIC DNA]</scope>
    <source>
        <strain evidence="5 6">NEAU-S30</strain>
    </source>
</reference>
<evidence type="ECO:0000256" key="1">
    <source>
        <dbReference type="ARBA" id="ARBA00022741"/>
    </source>
</evidence>
<dbReference type="Gene3D" id="3.40.50.300">
    <property type="entry name" value="P-loop containing nucleotide triphosphate hydrolases"/>
    <property type="match status" value="2"/>
</dbReference>
<evidence type="ECO:0000256" key="2">
    <source>
        <dbReference type="ARBA" id="ARBA00022840"/>
    </source>
</evidence>
<dbReference type="Pfam" id="PF00270">
    <property type="entry name" value="DEAD"/>
    <property type="match status" value="1"/>
</dbReference>
<gene>
    <name evidence="5" type="ORF">J5V16_21800</name>
</gene>
<dbReference type="InterPro" id="IPR014001">
    <property type="entry name" value="Helicase_ATP-bd"/>
</dbReference>
<dbReference type="EMBL" id="JAGFNP010000015">
    <property type="protein sequence ID" value="MBO3735470.1"/>
    <property type="molecule type" value="Genomic_DNA"/>
</dbReference>
<evidence type="ECO:0000313" key="6">
    <source>
        <dbReference type="Proteomes" id="UP000681341"/>
    </source>
</evidence>
<dbReference type="PANTHER" id="PTHR47957:SF3">
    <property type="entry name" value="ATP-DEPENDENT HELICASE HRQ1"/>
    <property type="match status" value="1"/>
</dbReference>
<evidence type="ECO:0000313" key="5">
    <source>
        <dbReference type="EMBL" id="MBO3735470.1"/>
    </source>
</evidence>
<dbReference type="SMART" id="SM00490">
    <property type="entry name" value="HELICc"/>
    <property type="match status" value="1"/>
</dbReference>
<evidence type="ECO:0000259" key="4">
    <source>
        <dbReference type="PROSITE" id="PS51194"/>
    </source>
</evidence>
<dbReference type="GO" id="GO:0004386">
    <property type="term" value="F:helicase activity"/>
    <property type="evidence" value="ECO:0007669"/>
    <property type="project" value="UniProtKB-KW"/>
</dbReference>
<keyword evidence="2" id="KW-0067">ATP-binding</keyword>
<feature type="domain" description="Helicase C-terminal" evidence="4">
    <location>
        <begin position="921"/>
        <end position="1094"/>
    </location>
</feature>
<feature type="domain" description="Helicase ATP-binding" evidence="3">
    <location>
        <begin position="78"/>
        <end position="271"/>
    </location>
</feature>
<proteinExistence type="predicted"/>